<accession>A0A1C0Y8A6</accession>
<dbReference type="AlphaFoldDB" id="A0A1C0Y8A6"/>
<evidence type="ECO:0000256" key="3">
    <source>
        <dbReference type="SAM" id="Coils"/>
    </source>
</evidence>
<reference evidence="5 6" key="1">
    <citation type="submission" date="2016-07" db="EMBL/GenBank/DDBJ databases">
        <title>Caryophanon tenue genome sequencing.</title>
        <authorList>
            <person name="Verma A."/>
            <person name="Pal Y."/>
            <person name="Krishnamurthi S."/>
        </authorList>
    </citation>
    <scope>NUCLEOTIDE SEQUENCE [LARGE SCALE GENOMIC DNA]</scope>
    <source>
        <strain evidence="5 6">DSM 14152</strain>
    </source>
</reference>
<comment type="caution">
    <text evidence="5">The sequence shown here is derived from an EMBL/GenBank/DDBJ whole genome shotgun (WGS) entry which is preliminary data.</text>
</comment>
<dbReference type="PRINTS" id="PR00455">
    <property type="entry name" value="HTHTETR"/>
</dbReference>
<evidence type="ECO:0000313" key="6">
    <source>
        <dbReference type="Proteomes" id="UP000093199"/>
    </source>
</evidence>
<dbReference type="RefSeq" id="WP_066547220.1">
    <property type="nucleotide sequence ID" value="NZ_MASJ01000038.1"/>
</dbReference>
<dbReference type="InterPro" id="IPR009057">
    <property type="entry name" value="Homeodomain-like_sf"/>
</dbReference>
<feature type="DNA-binding region" description="H-T-H motif" evidence="2">
    <location>
        <begin position="24"/>
        <end position="43"/>
    </location>
</feature>
<evidence type="ECO:0000313" key="5">
    <source>
        <dbReference type="EMBL" id="OCS83408.1"/>
    </source>
</evidence>
<dbReference type="Gene3D" id="1.10.357.10">
    <property type="entry name" value="Tetracycline Repressor, domain 2"/>
    <property type="match status" value="1"/>
</dbReference>
<gene>
    <name evidence="5" type="ORF">A6M13_05125</name>
</gene>
<dbReference type="GO" id="GO:0003677">
    <property type="term" value="F:DNA binding"/>
    <property type="evidence" value="ECO:0007669"/>
    <property type="project" value="UniProtKB-UniRule"/>
</dbReference>
<organism evidence="5 6">
    <name type="scientific">Caryophanon tenue</name>
    <dbReference type="NCBI Taxonomy" id="33978"/>
    <lineage>
        <taxon>Bacteria</taxon>
        <taxon>Bacillati</taxon>
        <taxon>Bacillota</taxon>
        <taxon>Bacilli</taxon>
        <taxon>Bacillales</taxon>
        <taxon>Caryophanaceae</taxon>
        <taxon>Caryophanon</taxon>
    </lineage>
</organism>
<keyword evidence="1 2" id="KW-0238">DNA-binding</keyword>
<sequence length="275" mass="31620">MIKKQLIMENALELFAKQGIEATSIQQITERSGISKGAFYLSFKSKEELILAIVDYFMANTVADIDRIVKEYSHSSELLYHYFYTMFSMFEQHADFAKVLMMDLPKTVSETLFKRLHYFNGLVVDKLFTIVDVQFPTLQSDMRADIVHVIRGLIGIYTDCFFHTNERVDLHHLCTSIVEKVTVLAEHTTIPSVHKSHLYRNAELEERSLDEVQQLIEQLEQELPAGIARDSLALLAKELSEPSLPPAVVEGLLQNLYLTKETKWLVVFLRPHLQA</sequence>
<dbReference type="OrthoDB" id="9812993at2"/>
<keyword evidence="3" id="KW-0175">Coiled coil</keyword>
<feature type="coiled-coil region" evidence="3">
    <location>
        <begin position="202"/>
        <end position="229"/>
    </location>
</feature>
<dbReference type="InterPro" id="IPR001647">
    <property type="entry name" value="HTH_TetR"/>
</dbReference>
<evidence type="ECO:0000259" key="4">
    <source>
        <dbReference type="PROSITE" id="PS50977"/>
    </source>
</evidence>
<feature type="domain" description="HTH tetR-type" evidence="4">
    <location>
        <begin position="1"/>
        <end position="61"/>
    </location>
</feature>
<dbReference type="EMBL" id="MASJ01000038">
    <property type="protein sequence ID" value="OCS83408.1"/>
    <property type="molecule type" value="Genomic_DNA"/>
</dbReference>
<dbReference type="PANTHER" id="PTHR43479">
    <property type="entry name" value="ACREF/ENVCD OPERON REPRESSOR-RELATED"/>
    <property type="match status" value="1"/>
</dbReference>
<dbReference type="InterPro" id="IPR050624">
    <property type="entry name" value="HTH-type_Tx_Regulator"/>
</dbReference>
<evidence type="ECO:0000256" key="1">
    <source>
        <dbReference type="ARBA" id="ARBA00023125"/>
    </source>
</evidence>
<proteinExistence type="predicted"/>
<keyword evidence="6" id="KW-1185">Reference proteome</keyword>
<dbReference type="PROSITE" id="PS50977">
    <property type="entry name" value="HTH_TETR_2"/>
    <property type="match status" value="1"/>
</dbReference>
<name>A0A1C0Y8A6_9BACL</name>
<dbReference type="PANTHER" id="PTHR43479:SF11">
    <property type="entry name" value="ACREF_ENVCD OPERON REPRESSOR-RELATED"/>
    <property type="match status" value="1"/>
</dbReference>
<dbReference type="Gene3D" id="1.10.10.60">
    <property type="entry name" value="Homeodomain-like"/>
    <property type="match status" value="1"/>
</dbReference>
<dbReference type="Pfam" id="PF00440">
    <property type="entry name" value="TetR_N"/>
    <property type="match status" value="1"/>
</dbReference>
<protein>
    <recommendedName>
        <fullName evidence="4">HTH tetR-type domain-containing protein</fullName>
    </recommendedName>
</protein>
<dbReference type="STRING" id="33978.A6M13_05125"/>
<dbReference type="SUPFAM" id="SSF46689">
    <property type="entry name" value="Homeodomain-like"/>
    <property type="match status" value="1"/>
</dbReference>
<dbReference type="Proteomes" id="UP000093199">
    <property type="component" value="Unassembled WGS sequence"/>
</dbReference>
<evidence type="ECO:0000256" key="2">
    <source>
        <dbReference type="PROSITE-ProRule" id="PRU00335"/>
    </source>
</evidence>